<evidence type="ECO:0000313" key="1">
    <source>
        <dbReference type="EMBL" id="ACK52423.1"/>
    </source>
</evidence>
<gene>
    <name evidence="1" type="ordered locus">Msil_3534</name>
</gene>
<dbReference type="Proteomes" id="UP000002257">
    <property type="component" value="Chromosome"/>
</dbReference>
<accession>B8ETS1</accession>
<dbReference type="KEGG" id="msl:Msil_3534"/>
<reference evidence="1 2" key="1">
    <citation type="journal article" date="2010" name="J. Bacteriol.">
        <title>Complete genome sequence of the aerobic facultative methanotroph Methylocella silvestris BL2.</title>
        <authorList>
            <person name="Chen Y."/>
            <person name="Crombie A."/>
            <person name="Rahman M.T."/>
            <person name="Dedysh S.N."/>
            <person name="Liesack W."/>
            <person name="Stott M.B."/>
            <person name="Alam M."/>
            <person name="Theisen A.R."/>
            <person name="Murrell J.C."/>
            <person name="Dunfield P.F."/>
        </authorList>
    </citation>
    <scope>NUCLEOTIDE SEQUENCE [LARGE SCALE GENOMIC DNA]</scope>
    <source>
        <strain evidence="2">DSM 15510 / CIP 108128 / LMG 27833 / NCIMB 13906 / BL2</strain>
    </source>
</reference>
<evidence type="ECO:0000313" key="2">
    <source>
        <dbReference type="Proteomes" id="UP000002257"/>
    </source>
</evidence>
<keyword evidence="2" id="KW-1185">Reference proteome</keyword>
<dbReference type="AlphaFoldDB" id="B8ETS1"/>
<dbReference type="EMBL" id="CP001280">
    <property type="protein sequence ID" value="ACK52423.1"/>
    <property type="molecule type" value="Genomic_DNA"/>
</dbReference>
<proteinExistence type="predicted"/>
<sequence>MLQRSGWNQFCIARDETGNVVDANSGSACRYCLSGALCKAWRMLDAAHEEYYFQYFERKFSTVLRKQYGYDRTLTQWNDHVATSCEDVLSLIDLVIVDVAGEDAAAIPSFLQRRPKSKEISA</sequence>
<organism evidence="1 2">
    <name type="scientific">Methylocella silvestris (strain DSM 15510 / CIP 108128 / LMG 27833 / NCIMB 13906 / BL2)</name>
    <dbReference type="NCBI Taxonomy" id="395965"/>
    <lineage>
        <taxon>Bacteria</taxon>
        <taxon>Pseudomonadati</taxon>
        <taxon>Pseudomonadota</taxon>
        <taxon>Alphaproteobacteria</taxon>
        <taxon>Hyphomicrobiales</taxon>
        <taxon>Beijerinckiaceae</taxon>
        <taxon>Methylocella</taxon>
    </lineage>
</organism>
<protein>
    <submittedName>
        <fullName evidence="1">Uncharacterized protein</fullName>
    </submittedName>
</protein>
<dbReference type="Pfam" id="PF19698">
    <property type="entry name" value="DUF6197"/>
    <property type="match status" value="1"/>
</dbReference>
<name>B8ETS1_METSB</name>
<dbReference type="InterPro" id="IPR045677">
    <property type="entry name" value="DUF6197"/>
</dbReference>
<dbReference type="HOGENOM" id="CLU_2024020_0_0_5"/>